<proteinExistence type="predicted"/>
<evidence type="ECO:0008006" key="3">
    <source>
        <dbReference type="Google" id="ProtNLM"/>
    </source>
</evidence>
<gene>
    <name evidence="1" type="ORF">ACFSKW_00890</name>
</gene>
<reference evidence="2" key="1">
    <citation type="journal article" date="2019" name="Int. J. Syst. Evol. Microbiol.">
        <title>The Global Catalogue of Microorganisms (GCM) 10K type strain sequencing project: providing services to taxonomists for standard genome sequencing and annotation.</title>
        <authorList>
            <consortium name="The Broad Institute Genomics Platform"/>
            <consortium name="The Broad Institute Genome Sequencing Center for Infectious Disease"/>
            <person name="Wu L."/>
            <person name="Ma J."/>
        </authorList>
    </citation>
    <scope>NUCLEOTIDE SEQUENCE [LARGE SCALE GENOMIC DNA]</scope>
    <source>
        <strain evidence="2">ICMP 6774ER</strain>
    </source>
</reference>
<comment type="caution">
    <text evidence="1">The sequence shown here is derived from an EMBL/GenBank/DDBJ whole genome shotgun (WGS) entry which is preliminary data.</text>
</comment>
<dbReference type="SUPFAM" id="SSF110296">
    <property type="entry name" value="Oligoxyloglucan reducing end-specific cellobiohydrolase"/>
    <property type="match status" value="1"/>
</dbReference>
<evidence type="ECO:0000313" key="1">
    <source>
        <dbReference type="EMBL" id="MFD1930023.1"/>
    </source>
</evidence>
<dbReference type="EMBL" id="JBHUFV010000003">
    <property type="protein sequence ID" value="MFD1930023.1"/>
    <property type="molecule type" value="Genomic_DNA"/>
</dbReference>
<keyword evidence="2" id="KW-1185">Reference proteome</keyword>
<dbReference type="RefSeq" id="WP_379568047.1">
    <property type="nucleotide sequence ID" value="NZ_JBHUFV010000003.1"/>
</dbReference>
<accession>A0ABW4SKZ5</accession>
<name>A0ABW4SKZ5_9ACTN</name>
<organism evidence="1 2">
    <name type="scientific">Nonomuraea mangrovi</name>
    <dbReference type="NCBI Taxonomy" id="2316207"/>
    <lineage>
        <taxon>Bacteria</taxon>
        <taxon>Bacillati</taxon>
        <taxon>Actinomycetota</taxon>
        <taxon>Actinomycetes</taxon>
        <taxon>Streptosporangiales</taxon>
        <taxon>Streptosporangiaceae</taxon>
        <taxon>Nonomuraea</taxon>
    </lineage>
</organism>
<protein>
    <recommendedName>
        <fullName evidence="3">WD40 repeat domain-containing protein</fullName>
    </recommendedName>
</protein>
<dbReference type="Proteomes" id="UP001597368">
    <property type="component" value="Unassembled WGS sequence"/>
</dbReference>
<sequence>MIGRAVALVTVTVTAMAWGAFVLFATPRQEPGRPAPRPSPTRSESFMAELDVPWRALIAQAAGLPERDVESRLRAPLTDLEVITPSDVWAVGSRTPADSRRWHEETTAVLMRWDGRRWRPVAPPPGMRFPDLVAASSSDNVWVIENHRGVQRWDGRAWSDMGRPRVTDPAVPKAYVLQLESVAVTSPREAWVAGTAYRDSDPDAATFPFLARRTASGWSQIDSPGGMDIEEIDAVSPEDVWAVGHVGGKLAVAHWDGRRWRLVPSPTAPAKNGDVRLRAVSPAEVWVTVSSVARVMRWDGRRWHVLPPPTGRACQVEGDGRGSAWILAKQYTKVQPRVYEVSTVLLRYDGRRWSVEKPPRSFSECRGTLARAPDTGRLIWAADFAGE</sequence>
<evidence type="ECO:0000313" key="2">
    <source>
        <dbReference type="Proteomes" id="UP001597368"/>
    </source>
</evidence>